<dbReference type="EnsemblBacteria" id="AAO82015">
    <property type="protein sequence ID" value="AAO82015"/>
    <property type="gene ID" value="EF_2288"/>
</dbReference>
<dbReference type="EMBL" id="AE016830">
    <property type="protein sequence ID" value="AAO82015.1"/>
    <property type="molecule type" value="Genomic_DNA"/>
</dbReference>
<dbReference type="PATRIC" id="fig|226185.9.peg.2146"/>
<dbReference type="KEGG" id="efa:EF2288"/>
<reference evidence="1 2" key="1">
    <citation type="journal article" date="2003" name="Science">
        <title>Role of mobile DNA in the evolution of vancomycin-resistant Enterococcus faecalis.</title>
        <authorList>
            <person name="Paulsen I."/>
            <person name="Banerjei L."/>
            <person name="Myers G.S.A."/>
            <person name="Nelson K.E."/>
            <person name="Seshadri R."/>
            <person name="Read T.D."/>
            <person name="Fouts D.E."/>
            <person name="Eisen J.A."/>
            <person name="Gill S.R."/>
            <person name="Heidelberg J.F."/>
            <person name="Tettelin H."/>
            <person name="Dodson R.J."/>
            <person name="Umayam L."/>
            <person name="Brinkac L."/>
            <person name="Beanan M."/>
            <person name="Daugherty S."/>
            <person name="DeBoy R.T."/>
            <person name="Durkin S."/>
            <person name="Kolonay J."/>
            <person name="Madupu R."/>
            <person name="Nelson W."/>
            <person name="Vamathevan J."/>
            <person name="Tran B."/>
            <person name="Upton J."/>
            <person name="Hansen T."/>
            <person name="Shetty J."/>
            <person name="Khouri H."/>
            <person name="Utterback T."/>
            <person name="Radune D."/>
            <person name="Ketchum K.A."/>
            <person name="Dougherty B.A."/>
            <person name="Fraser C.M."/>
        </authorList>
    </citation>
    <scope>NUCLEOTIDE SEQUENCE [LARGE SCALE GENOMIC DNA]</scope>
    <source>
        <strain evidence="2">ATCC 700802 / V583</strain>
    </source>
</reference>
<evidence type="ECO:0000313" key="1">
    <source>
        <dbReference type="EMBL" id="AAO82015.1"/>
    </source>
</evidence>
<name>Q832E2_ENTFA</name>
<evidence type="ECO:0000313" key="2">
    <source>
        <dbReference type="Proteomes" id="UP000001415"/>
    </source>
</evidence>
<dbReference type="AlphaFoldDB" id="Q832E2"/>
<keyword evidence="2" id="KW-1185">Reference proteome</keyword>
<dbReference type="HOGENOM" id="CLU_3309136_0_0_9"/>
<proteinExistence type="predicted"/>
<protein>
    <submittedName>
        <fullName evidence="1">Uncharacterized protein</fullName>
    </submittedName>
</protein>
<sequence length="39" mass="4370">MVFTKKVLKIFLCLIAHFATSENLKISEIPNLFGGLMSD</sequence>
<dbReference type="Proteomes" id="UP000001415">
    <property type="component" value="Chromosome"/>
</dbReference>
<gene>
    <name evidence="1" type="ordered locus">EF_2288</name>
</gene>
<organism evidence="1 2">
    <name type="scientific">Enterococcus faecalis (strain ATCC 700802 / V583)</name>
    <dbReference type="NCBI Taxonomy" id="226185"/>
    <lineage>
        <taxon>Bacteria</taxon>
        <taxon>Bacillati</taxon>
        <taxon>Bacillota</taxon>
        <taxon>Bacilli</taxon>
        <taxon>Lactobacillales</taxon>
        <taxon>Enterococcaceae</taxon>
        <taxon>Enterococcus</taxon>
    </lineage>
</organism>
<accession>Q832E2</accession>